<gene>
    <name evidence="2" type="ORF">FXF69_02945</name>
</gene>
<evidence type="ECO:0000313" key="3">
    <source>
        <dbReference type="Proteomes" id="UP000323380"/>
    </source>
</evidence>
<feature type="chain" id="PRO_5038820917" evidence="1">
    <location>
        <begin position="20"/>
        <end position="397"/>
    </location>
</feature>
<evidence type="ECO:0000256" key="1">
    <source>
        <dbReference type="SAM" id="SignalP"/>
    </source>
</evidence>
<sequence length="397" mass="40835">MRKRTIPLLALAVAGLVLASTAGADASASIFRVVPSVDTATAPVSNDLLSSTASITPRDGWAVGYVSKPDTTEHTLAEHWNGTRWSATPSPDGTSGSQFAAVAAVSSKDVWAVGVQNSNLSVEKSATLIEHWNGAAWSIVPSPNPGTQGDRLTGVAAVSADDVWATGYFSTPTQILPLFEHWNGTAWSVVSVPNVPNGVNFVRAISAVSANDVWAVGSDVDSHSGNTDELILHWNGTQWSVLPTLPIGQSSLEAVHAVSSNDVWAVGTSLGDNGGESHNLALHWNGTAWSKVPVPNVGNSVNANFLSGVTALSSRDVYAVGAATGGTDGVNQSLIEHWNGSAWSIVPSPSNPNGSNSTTLAGVAAVAPGNVTAVGTWNSVQQGNPGLRTLVVTTSRG</sequence>
<protein>
    <submittedName>
        <fullName evidence="2">Uncharacterized protein</fullName>
    </submittedName>
</protein>
<dbReference type="STRING" id="1220554.GCA_001552135_04216"/>
<evidence type="ECO:0000313" key="2">
    <source>
        <dbReference type="EMBL" id="TYB48194.1"/>
    </source>
</evidence>
<dbReference type="Proteomes" id="UP000323380">
    <property type="component" value="Unassembled WGS sequence"/>
</dbReference>
<accession>A0A5D0NVG2</accession>
<dbReference type="RefSeq" id="WP_148344065.1">
    <property type="nucleotide sequence ID" value="NZ_VSFG01000001.1"/>
</dbReference>
<comment type="caution">
    <text evidence="2">The sequence shown here is derived from an EMBL/GenBank/DDBJ whole genome shotgun (WGS) entry which is preliminary data.</text>
</comment>
<dbReference type="EMBL" id="VSFG01000001">
    <property type="protein sequence ID" value="TYB48194.1"/>
    <property type="molecule type" value="Genomic_DNA"/>
</dbReference>
<proteinExistence type="predicted"/>
<name>A0A5D0NVG2_9ACTN</name>
<dbReference type="AlphaFoldDB" id="A0A5D0NVG2"/>
<organism evidence="2 3">
    <name type="scientific">Actinomadura chibensis</name>
    <dbReference type="NCBI Taxonomy" id="392828"/>
    <lineage>
        <taxon>Bacteria</taxon>
        <taxon>Bacillati</taxon>
        <taxon>Actinomycetota</taxon>
        <taxon>Actinomycetes</taxon>
        <taxon>Streptosporangiales</taxon>
        <taxon>Thermomonosporaceae</taxon>
        <taxon>Actinomadura</taxon>
    </lineage>
</organism>
<feature type="signal peptide" evidence="1">
    <location>
        <begin position="1"/>
        <end position="19"/>
    </location>
</feature>
<dbReference type="SUPFAM" id="SSF50965">
    <property type="entry name" value="Galactose oxidase, central domain"/>
    <property type="match status" value="1"/>
</dbReference>
<keyword evidence="1" id="KW-0732">Signal</keyword>
<dbReference type="InterPro" id="IPR011043">
    <property type="entry name" value="Gal_Oxase/kelch_b-propeller"/>
</dbReference>
<reference evidence="2 3" key="1">
    <citation type="submission" date="2019-08" db="EMBL/GenBank/DDBJ databases">
        <title>Actinomadura sp. nov. CYP1-5 isolated from mountain soil.</title>
        <authorList>
            <person name="Songsumanus A."/>
            <person name="Kuncharoen N."/>
            <person name="Kudo T."/>
            <person name="Yuki M."/>
            <person name="Igarashi Y."/>
            <person name="Tanasupawat S."/>
        </authorList>
    </citation>
    <scope>NUCLEOTIDE SEQUENCE [LARGE SCALE GENOMIC DNA]</scope>
    <source>
        <strain evidence="2 3">JCM 14158</strain>
    </source>
</reference>
<keyword evidence="3" id="KW-1185">Reference proteome</keyword>